<feature type="region of interest" description="Disordered" evidence="3">
    <location>
        <begin position="78"/>
        <end position="138"/>
    </location>
</feature>
<reference evidence="5" key="1">
    <citation type="submission" date="2022-08" db="EMBL/GenBank/DDBJ databases">
        <title>Novel sulfate-reducing endosymbionts in the free-living metamonad Anaeramoeba.</title>
        <authorList>
            <person name="Jerlstrom-Hultqvist J."/>
            <person name="Cepicka I."/>
            <person name="Gallot-Lavallee L."/>
            <person name="Salas-Leiva D."/>
            <person name="Curtis B.A."/>
            <person name="Zahonova K."/>
            <person name="Pipaliya S."/>
            <person name="Dacks J."/>
            <person name="Roger A.J."/>
        </authorList>
    </citation>
    <scope>NUCLEOTIDE SEQUENCE</scope>
    <source>
        <strain evidence="5">Schooner1</strain>
    </source>
</reference>
<keyword evidence="6" id="KW-1185">Reference proteome</keyword>
<dbReference type="SUPFAM" id="SSF47216">
    <property type="entry name" value="Proteasome activator"/>
    <property type="match status" value="1"/>
</dbReference>
<evidence type="ECO:0000313" key="6">
    <source>
        <dbReference type="Proteomes" id="UP001150062"/>
    </source>
</evidence>
<dbReference type="InterPro" id="IPR009077">
    <property type="entry name" value="Proteasome_activ_PA28"/>
</dbReference>
<keyword evidence="2 5" id="KW-0647">Proteasome</keyword>
<dbReference type="Proteomes" id="UP001150062">
    <property type="component" value="Unassembled WGS sequence"/>
</dbReference>
<dbReference type="Pfam" id="PF02252">
    <property type="entry name" value="PA28_C"/>
    <property type="match status" value="1"/>
</dbReference>
<comment type="caution">
    <text evidence="5">The sequence shown here is derived from an EMBL/GenBank/DDBJ whole genome shotgun (WGS) entry which is preliminary data.</text>
</comment>
<dbReference type="InterPro" id="IPR003186">
    <property type="entry name" value="PA28_C"/>
</dbReference>
<dbReference type="GO" id="GO:0000502">
    <property type="term" value="C:proteasome complex"/>
    <property type="evidence" value="ECO:0007669"/>
    <property type="project" value="UniProtKB-KW"/>
</dbReference>
<feature type="domain" description="Proteasome activator PA28 C-terminal" evidence="4">
    <location>
        <begin position="159"/>
        <end position="300"/>
    </location>
</feature>
<evidence type="ECO:0000256" key="2">
    <source>
        <dbReference type="ARBA" id="ARBA00022942"/>
    </source>
</evidence>
<organism evidence="5 6">
    <name type="scientific">Anaeramoeba flamelloides</name>
    <dbReference type="NCBI Taxonomy" id="1746091"/>
    <lineage>
        <taxon>Eukaryota</taxon>
        <taxon>Metamonada</taxon>
        <taxon>Anaeramoebidae</taxon>
        <taxon>Anaeramoeba</taxon>
    </lineage>
</organism>
<feature type="compositionally biased region" description="Basic and acidic residues" evidence="3">
    <location>
        <begin position="94"/>
        <end position="116"/>
    </location>
</feature>
<protein>
    <submittedName>
        <fullName evidence="5">Proteasome regulator pa28</fullName>
    </submittedName>
</protein>
<comment type="similarity">
    <text evidence="1">Belongs to the PA28 family.</text>
</comment>
<dbReference type="EMBL" id="JAOAOG010000140">
    <property type="protein sequence ID" value="KAJ6246018.1"/>
    <property type="molecule type" value="Genomic_DNA"/>
</dbReference>
<feature type="compositionally biased region" description="Basic and acidic residues" evidence="3">
    <location>
        <begin position="129"/>
        <end position="138"/>
    </location>
</feature>
<evidence type="ECO:0000256" key="1">
    <source>
        <dbReference type="ARBA" id="ARBA00005883"/>
    </source>
</evidence>
<proteinExistence type="inferred from homology"/>
<evidence type="ECO:0000256" key="3">
    <source>
        <dbReference type="SAM" id="MobiDB-lite"/>
    </source>
</evidence>
<dbReference type="InterPro" id="IPR036252">
    <property type="entry name" value="Proteasome_activ_sf"/>
</dbReference>
<gene>
    <name evidence="5" type="ORF">M0813_19778</name>
</gene>
<evidence type="ECO:0000259" key="4">
    <source>
        <dbReference type="Pfam" id="PF02252"/>
    </source>
</evidence>
<feature type="compositionally biased region" description="Basic residues" evidence="3">
    <location>
        <begin position="78"/>
        <end position="93"/>
    </location>
</feature>
<evidence type="ECO:0000313" key="5">
    <source>
        <dbReference type="EMBL" id="KAJ6246018.1"/>
    </source>
</evidence>
<sequence length="304" mass="35713">METEETKKFKKKFQEQTKNLKEQALEIMNIKLVEKFFALSEKVISIPKYNVDLGEKGYKQVREYFVNYSKDLENKKKKKRFNKNGKNKKKQNNKKIEIENNNKETKIENENEKEKQGNLATEVEQEEKENDKVEHKNNEKEIKKVAMGLLKLENEHNLIGCNTDVLSLMTDLKKEVLVLVDYTSKAKRWMRLTVPKISDGGNFGVEVIEEVMNVLERSEDVGFEVIDSMTKYFVARGKLISKTIKHPSIEDYSRSVFELDESQKISLRTMFSDIRDNYGVMYDVIQKNIEKILKPRNENTISMF</sequence>
<dbReference type="PANTHER" id="PTHR10660">
    <property type="entry name" value="PROTEASOME REGULATOR PA28"/>
    <property type="match status" value="1"/>
</dbReference>
<accession>A0ABQ8YN43</accession>
<dbReference type="Gene3D" id="1.20.120.180">
    <property type="entry name" value="Proteasome activator pa28, C-terminal domain"/>
    <property type="match status" value="1"/>
</dbReference>
<dbReference type="InterPro" id="IPR036997">
    <property type="entry name" value="PA28_C_sf"/>
</dbReference>
<name>A0ABQ8YN43_9EUKA</name>
<dbReference type="PANTHER" id="PTHR10660:SF2">
    <property type="entry name" value="LD45860P"/>
    <property type="match status" value="1"/>
</dbReference>